<evidence type="ECO:0008006" key="3">
    <source>
        <dbReference type="Google" id="ProtNLM"/>
    </source>
</evidence>
<keyword evidence="2" id="KW-1185">Reference proteome</keyword>
<name>A0AA86GLW4_9SPHN</name>
<dbReference type="PANTHER" id="PTHR39166">
    <property type="entry name" value="BLL1166 PROTEIN"/>
    <property type="match status" value="1"/>
</dbReference>
<dbReference type="AlphaFoldDB" id="A0AA86GLW4"/>
<dbReference type="RefSeq" id="WP_067183485.1">
    <property type="nucleotide sequence ID" value="NZ_CP012199.1"/>
</dbReference>
<evidence type="ECO:0000313" key="2">
    <source>
        <dbReference type="Proteomes" id="UP000058599"/>
    </source>
</evidence>
<dbReference type="PANTHER" id="PTHR39166:SF1">
    <property type="entry name" value="BLL1166 PROTEIN"/>
    <property type="match status" value="1"/>
</dbReference>
<gene>
    <name evidence="1" type="ORF">SGRAN_2131</name>
</gene>
<accession>A0AA86GLW4</accession>
<reference evidence="1 2" key="1">
    <citation type="journal article" date="2016" name="BMC Genomics">
        <title>Genomic analysis of the nitrate-respiring Sphingopyxis granuli (formerly Sphingomonas macrogoltabida) strain TFA.</title>
        <authorList>
            <person name="Garcia-Romero I."/>
            <person name="Perez-Pulido A.J."/>
            <person name="Gonzalez-Flores Y.E."/>
            <person name="Reyes-Ramirez F."/>
            <person name="Santero E."/>
            <person name="Floriano B."/>
        </authorList>
    </citation>
    <scope>NUCLEOTIDE SEQUENCE [LARGE SCALE GENOMIC DNA]</scope>
    <source>
        <strain evidence="1 2">TFA</strain>
    </source>
</reference>
<dbReference type="Proteomes" id="UP000058599">
    <property type="component" value="Chromosome"/>
</dbReference>
<dbReference type="EMBL" id="CP012199">
    <property type="protein sequence ID" value="AMG74506.1"/>
    <property type="molecule type" value="Genomic_DNA"/>
</dbReference>
<organism evidence="1 2">
    <name type="scientific">Sphingopyxis granuli</name>
    <dbReference type="NCBI Taxonomy" id="267128"/>
    <lineage>
        <taxon>Bacteria</taxon>
        <taxon>Pseudomonadati</taxon>
        <taxon>Pseudomonadota</taxon>
        <taxon>Alphaproteobacteria</taxon>
        <taxon>Sphingomonadales</taxon>
        <taxon>Sphingomonadaceae</taxon>
        <taxon>Sphingopyxis</taxon>
    </lineage>
</organism>
<dbReference type="Pfam" id="PF06042">
    <property type="entry name" value="NTP_transf_6"/>
    <property type="match status" value="1"/>
</dbReference>
<protein>
    <recommendedName>
        <fullName evidence="3">Nucleotidyltransferase family protein</fullName>
    </recommendedName>
</protein>
<dbReference type="InterPro" id="IPR009267">
    <property type="entry name" value="NTP_transf_6"/>
</dbReference>
<proteinExistence type="predicted"/>
<evidence type="ECO:0000313" key="1">
    <source>
        <dbReference type="EMBL" id="AMG74506.1"/>
    </source>
</evidence>
<sequence>MEPNRLSALCALLADDPVRLEALAAVAALTLPDGWIGAGFVRDAVWDHLHGRLRSPPAGDIDVIWFSRTLVDPAIDRDIERRLSAVLPKFAWSVKNQARMHHRNGDRAYKSAADAMMHWPETATAVAARLHAGTVEINAPFGLDDLFGLCLRPTPAFVGERRAIFDGRVASKQWLKRYPMLTIPSLPASP</sequence>
<dbReference type="KEGG" id="sgi:SGRAN_2131"/>